<reference evidence="4" key="1">
    <citation type="submission" date="2017-02" db="UniProtKB">
        <authorList>
            <consortium name="WormBaseParasite"/>
        </authorList>
    </citation>
    <scope>IDENTIFICATION</scope>
</reference>
<reference evidence="2 3" key="2">
    <citation type="submission" date="2018-11" db="EMBL/GenBank/DDBJ databases">
        <authorList>
            <consortium name="Pathogen Informatics"/>
        </authorList>
    </citation>
    <scope>NUCLEOTIDE SEQUENCE [LARGE SCALE GENOMIC DNA]</scope>
</reference>
<dbReference type="WBParaSite" id="BTMF_0000777001-mRNA-1">
    <property type="protein sequence ID" value="BTMF_0000777001-mRNA-1"/>
    <property type="gene ID" value="BTMF_0000777001"/>
</dbReference>
<dbReference type="EMBL" id="UZAG01015442">
    <property type="protein sequence ID" value="VDO20325.1"/>
    <property type="molecule type" value="Genomic_DNA"/>
</dbReference>
<sequence>MPPPRKQEQSINEKLADLDGRKTRPRSSCRYRLPCLHLLLLSDSYVISLVKKRKKFSD</sequence>
<gene>
    <name evidence="2" type="ORF">BTMF_LOCUS5884</name>
</gene>
<keyword evidence="3" id="KW-1185">Reference proteome</keyword>
<protein>
    <submittedName>
        <fullName evidence="2 4">Uncharacterized protein</fullName>
    </submittedName>
</protein>
<evidence type="ECO:0000313" key="3">
    <source>
        <dbReference type="Proteomes" id="UP000280834"/>
    </source>
</evidence>
<evidence type="ECO:0000313" key="2">
    <source>
        <dbReference type="EMBL" id="VDO20325.1"/>
    </source>
</evidence>
<evidence type="ECO:0000313" key="4">
    <source>
        <dbReference type="WBParaSite" id="BTMF_0000777001-mRNA-1"/>
    </source>
</evidence>
<evidence type="ECO:0000256" key="1">
    <source>
        <dbReference type="SAM" id="MobiDB-lite"/>
    </source>
</evidence>
<organism evidence="4">
    <name type="scientific">Brugia timori</name>
    <dbReference type="NCBI Taxonomy" id="42155"/>
    <lineage>
        <taxon>Eukaryota</taxon>
        <taxon>Metazoa</taxon>
        <taxon>Ecdysozoa</taxon>
        <taxon>Nematoda</taxon>
        <taxon>Chromadorea</taxon>
        <taxon>Rhabditida</taxon>
        <taxon>Spirurina</taxon>
        <taxon>Spiruromorpha</taxon>
        <taxon>Filarioidea</taxon>
        <taxon>Onchocercidae</taxon>
        <taxon>Brugia</taxon>
    </lineage>
</organism>
<proteinExistence type="predicted"/>
<name>A0A0R3QJP0_9BILA</name>
<dbReference type="Proteomes" id="UP000280834">
    <property type="component" value="Unassembled WGS sequence"/>
</dbReference>
<feature type="region of interest" description="Disordered" evidence="1">
    <location>
        <begin position="1"/>
        <end position="25"/>
    </location>
</feature>
<dbReference type="AlphaFoldDB" id="A0A0R3QJP0"/>
<accession>A0A0R3QJP0</accession>